<organism evidence="1 3">
    <name type="scientific">Halalkalicoccus jeotgali (strain DSM 18796 / CECT 7217 / JCM 14584 / KCTC 4019 / B3)</name>
    <dbReference type="NCBI Taxonomy" id="795797"/>
    <lineage>
        <taxon>Archaea</taxon>
        <taxon>Methanobacteriati</taxon>
        <taxon>Methanobacteriota</taxon>
        <taxon>Stenosarchaea group</taxon>
        <taxon>Halobacteria</taxon>
        <taxon>Halobacteriales</taxon>
        <taxon>Halococcaceae</taxon>
        <taxon>Halalkalicoccus</taxon>
    </lineage>
</organism>
<accession>D8JBR6</accession>
<evidence type="ECO:0000313" key="1">
    <source>
        <dbReference type="EMBL" id="ADJ16719.1"/>
    </source>
</evidence>
<reference evidence="1 3" key="1">
    <citation type="journal article" date="2010" name="J. Bacteriol.">
        <title>Complete genome sequence of Halalkalicoccus jeotgali B3(T), an extremely halophilic archaeon.</title>
        <authorList>
            <person name="Roh S.W."/>
            <person name="Nam Y.D."/>
            <person name="Nam S.H."/>
            <person name="Choi S.H."/>
            <person name="Park H.S."/>
            <person name="Bae J.W."/>
        </authorList>
    </citation>
    <scope>NUCLEOTIDE SEQUENCE [LARGE SCALE GENOMIC DNA]</scope>
    <source>
        <strain evidence="1">B3</strain>
        <strain evidence="3">DSM 18796 / CECT 7217 / JCM 14584 / KCTC 4019 / B3</strain>
        <plasmid evidence="3">1</plasmid>
    </source>
</reference>
<dbReference type="EMBL" id="AOHV01000008">
    <property type="protein sequence ID" value="ELY40852.1"/>
    <property type="molecule type" value="Genomic_DNA"/>
</dbReference>
<dbReference type="EMBL" id="CP002063">
    <property type="protein sequence ID" value="ADJ16719.1"/>
    <property type="molecule type" value="Genomic_DNA"/>
</dbReference>
<keyword evidence="1" id="KW-0614">Plasmid</keyword>
<evidence type="ECO:0000313" key="2">
    <source>
        <dbReference type="EMBL" id="ELY40852.1"/>
    </source>
</evidence>
<evidence type="ECO:0000313" key="4">
    <source>
        <dbReference type="Proteomes" id="UP000011645"/>
    </source>
</evidence>
<dbReference type="AlphaFoldDB" id="D8JBR6"/>
<geneLocation type="plasmid" evidence="1 3">
    <name>1</name>
</geneLocation>
<dbReference type="Proteomes" id="UP000000390">
    <property type="component" value="Plasmid 1"/>
</dbReference>
<dbReference type="KEGG" id="hje:HacjB3_16846"/>
<gene>
    <name evidence="1" type="ordered locus">HacjB3_16846</name>
    <name evidence="2" type="ORF">C497_02177</name>
</gene>
<protein>
    <submittedName>
        <fullName evidence="1">Uncharacterized protein</fullName>
    </submittedName>
</protein>
<proteinExistence type="predicted"/>
<dbReference type="HOGENOM" id="CLU_2327183_0_0_2"/>
<keyword evidence="4" id="KW-1185">Reference proteome</keyword>
<name>D8JBR6_HALJB</name>
<reference evidence="2 4" key="2">
    <citation type="journal article" date="2014" name="PLoS Genet.">
        <title>Phylogenetically driven sequencing of extremely halophilic archaea reveals strategies for static and dynamic osmo-response.</title>
        <authorList>
            <person name="Becker E.A."/>
            <person name="Seitzer P.M."/>
            <person name="Tritt A."/>
            <person name="Larsen D."/>
            <person name="Krusor M."/>
            <person name="Yao A.I."/>
            <person name="Wu D."/>
            <person name="Madern D."/>
            <person name="Eisen J.A."/>
            <person name="Darling A.E."/>
            <person name="Facciotti M.T."/>
        </authorList>
    </citation>
    <scope>NUCLEOTIDE SEQUENCE [LARGE SCALE GENOMIC DNA]</scope>
    <source>
        <strain evidence="2">B3</strain>
        <strain evidence="4">DSM 18796 / CECT 7217 / JCM 14584 / KCTC 4019 / B3</strain>
    </source>
</reference>
<sequence>MVQGKNTSRFLEQRHLTVSHPFHLAADYRFPRAEAPTVALREMILLFLFAFTRHIVTDSEFRIYCSKDVPIVSRRRNMTCRLLRGIPELDGQFPSGVG</sequence>
<dbReference type="Proteomes" id="UP000011645">
    <property type="component" value="Unassembled WGS sequence"/>
</dbReference>
<evidence type="ECO:0000313" key="3">
    <source>
        <dbReference type="Proteomes" id="UP000000390"/>
    </source>
</evidence>